<dbReference type="CDD" id="cd09111">
    <property type="entry name" value="PLDc_ymdC_like_1"/>
    <property type="match status" value="1"/>
</dbReference>
<dbReference type="Pfam" id="PF13091">
    <property type="entry name" value="PLDc_2"/>
    <property type="match status" value="2"/>
</dbReference>
<dbReference type="PANTHER" id="PTHR21248">
    <property type="entry name" value="CARDIOLIPIN SYNTHASE"/>
    <property type="match status" value="1"/>
</dbReference>
<comment type="caution">
    <text evidence="7">The sequence shown here is derived from an EMBL/GenBank/DDBJ whole genome shotgun (WGS) entry which is preliminary data.</text>
</comment>
<dbReference type="SMART" id="SM00155">
    <property type="entry name" value="PLDc"/>
    <property type="match status" value="2"/>
</dbReference>
<keyword evidence="8" id="KW-1185">Reference proteome</keyword>
<dbReference type="RefSeq" id="WP_142592142.1">
    <property type="nucleotide sequence ID" value="NZ_CABFWF030000010.1"/>
</dbReference>
<proteinExistence type="predicted"/>
<reference evidence="7 8" key="1">
    <citation type="submission" date="2020-11" db="EMBL/GenBank/DDBJ databases">
        <authorList>
            <person name="Lassalle F."/>
        </authorList>
    </citation>
    <scope>NUCLEOTIDE SEQUENCE [LARGE SCALE GENOMIC DNA]</scope>
    <source>
        <strain evidence="7 8">JC140</strain>
    </source>
</reference>
<feature type="domain" description="PLD phosphodiesterase" evidence="6">
    <location>
        <begin position="167"/>
        <end position="194"/>
    </location>
</feature>
<comment type="function">
    <text evidence="1">Could be a virulence factor.</text>
</comment>
<evidence type="ECO:0000313" key="7">
    <source>
        <dbReference type="EMBL" id="CAD7031704.1"/>
    </source>
</evidence>
<evidence type="ECO:0000313" key="8">
    <source>
        <dbReference type="Proteomes" id="UP000606921"/>
    </source>
</evidence>
<organism evidence="7 8">
    <name type="scientific">Pseudorhizobium endolithicum</name>
    <dbReference type="NCBI Taxonomy" id="1191678"/>
    <lineage>
        <taxon>Bacteria</taxon>
        <taxon>Pseudomonadati</taxon>
        <taxon>Pseudomonadota</taxon>
        <taxon>Alphaproteobacteria</taxon>
        <taxon>Hyphomicrobiales</taxon>
        <taxon>Rhizobiaceae</taxon>
        <taxon>Rhizobium/Agrobacterium group</taxon>
        <taxon>Pseudorhizobium</taxon>
    </lineage>
</organism>
<keyword evidence="4" id="KW-0964">Secreted</keyword>
<evidence type="ECO:0000256" key="2">
    <source>
        <dbReference type="ARBA" id="ARBA00004613"/>
    </source>
</evidence>
<dbReference type="Gene3D" id="3.30.870.10">
    <property type="entry name" value="Endonuclease Chain A"/>
    <property type="match status" value="2"/>
</dbReference>
<evidence type="ECO:0000256" key="1">
    <source>
        <dbReference type="ARBA" id="ARBA00003145"/>
    </source>
</evidence>
<name>A0ABM8PI87_9HYPH</name>
<dbReference type="SUPFAM" id="SSF56024">
    <property type="entry name" value="Phospholipase D/nuclease"/>
    <property type="match status" value="2"/>
</dbReference>
<dbReference type="CDD" id="cd09113">
    <property type="entry name" value="PLDc_ymdC_like_2"/>
    <property type="match status" value="1"/>
</dbReference>
<evidence type="ECO:0000259" key="6">
    <source>
        <dbReference type="PROSITE" id="PS50035"/>
    </source>
</evidence>
<accession>A0ABM8PI87</accession>
<evidence type="ECO:0000256" key="3">
    <source>
        <dbReference type="ARBA" id="ARBA00018392"/>
    </source>
</evidence>
<dbReference type="Proteomes" id="UP000606921">
    <property type="component" value="Unassembled WGS sequence"/>
</dbReference>
<sequence>MLTRILFLAIAAMIVALAIAHFVFRPPSLDGRTVTQAVQASNATPLGKLALSRAGEQDDRSGVLPLLDGPDAFVARIALIRAAQVAVDVQYYIWQRDATGLILLDELREAAERGVRIRLLLDDNGIAGLDADLAALDTMPGVEIRLFNPFILGTFKPLGYAFDFVRLNRRMHNKSLTADGAVSILGGRNIGDVYFGFGTGVQFIDTEVMVTGAVADAIGADFDRYWHSRSAHPLDRLVEEGSPASRRDLEQEAEAAMKSEEGRLYAERLRDSSLVRQLAAGRLEFEWTRVSLVSDDPAKGLGEAEERNLLFPQLMTLLSRPTRSVDLVSAYFVPGRQFTTRLEELSRSGIRVRVLTNSQAATDVTVVHSAYVKYRVGLLQAGVELYELKPAFGTPQEPDTVSPSGSSRSSLHSKTLAVDESRIFVGSFNFDPRSLLLNTEMGVVVDSPILAGFVSQAFSERLPAASIVPS</sequence>
<evidence type="ECO:0000256" key="4">
    <source>
        <dbReference type="ARBA" id="ARBA00022525"/>
    </source>
</evidence>
<comment type="subcellular location">
    <subcellularLocation>
        <location evidence="2">Secreted</location>
    </subcellularLocation>
</comment>
<dbReference type="PANTHER" id="PTHR21248:SF12">
    <property type="entry name" value="CARDIOLIPIN SYNTHASE C"/>
    <property type="match status" value="1"/>
</dbReference>
<evidence type="ECO:0000256" key="5">
    <source>
        <dbReference type="ARBA" id="ARBA00029594"/>
    </source>
</evidence>
<dbReference type="EMBL" id="CABFWF030000010">
    <property type="protein sequence ID" value="CAD7031704.1"/>
    <property type="molecule type" value="Genomic_DNA"/>
</dbReference>
<dbReference type="PROSITE" id="PS50035">
    <property type="entry name" value="PLD"/>
    <property type="match status" value="2"/>
</dbReference>
<dbReference type="InterPro" id="IPR001736">
    <property type="entry name" value="PLipase_D/transphosphatidylase"/>
</dbReference>
<protein>
    <recommendedName>
        <fullName evidence="3">Phospholipase D</fullName>
    </recommendedName>
    <alternativeName>
        <fullName evidence="5">Choline phosphatase</fullName>
    </alternativeName>
</protein>
<gene>
    <name evidence="7" type="ORF">REJC140_02954</name>
</gene>
<feature type="domain" description="PLD phosphodiesterase" evidence="6">
    <location>
        <begin position="407"/>
        <end position="434"/>
    </location>
</feature>
<dbReference type="InterPro" id="IPR025202">
    <property type="entry name" value="PLD-like_dom"/>
</dbReference>